<dbReference type="STRING" id="1293598.IV56_GL002368"/>
<reference evidence="2 3" key="1">
    <citation type="journal article" date="2015" name="Genome Announc.">
        <title>Expanding the biotechnology potential of lactobacilli through comparative genomics of 213 strains and associated genera.</title>
        <authorList>
            <person name="Sun Z."/>
            <person name="Harris H.M."/>
            <person name="McCann A."/>
            <person name="Guo C."/>
            <person name="Argimon S."/>
            <person name="Zhang W."/>
            <person name="Yang X."/>
            <person name="Jeffery I.B."/>
            <person name="Cooney J.C."/>
            <person name="Kagawa T.F."/>
            <person name="Liu W."/>
            <person name="Song Y."/>
            <person name="Salvetti E."/>
            <person name="Wrobel A."/>
            <person name="Rasinkangas P."/>
            <person name="Parkhill J."/>
            <person name="Rea M.C."/>
            <person name="O'Sullivan O."/>
            <person name="Ritari J."/>
            <person name="Douillard F.P."/>
            <person name="Paul Ross R."/>
            <person name="Yang R."/>
            <person name="Briner A.E."/>
            <person name="Felis G.E."/>
            <person name="de Vos W.M."/>
            <person name="Barrangou R."/>
            <person name="Klaenhammer T.R."/>
            <person name="Caufield P.W."/>
            <person name="Cui Y."/>
            <person name="Zhang H."/>
            <person name="O'Toole P.W."/>
        </authorList>
    </citation>
    <scope>NUCLEOTIDE SEQUENCE [LARGE SCALE GENOMIC DNA]</scope>
    <source>
        <strain evidence="2 3">DSM 24301</strain>
    </source>
</reference>
<dbReference type="EMBL" id="JQCE01000064">
    <property type="protein sequence ID" value="KRO15598.1"/>
    <property type="molecule type" value="Genomic_DNA"/>
</dbReference>
<comment type="similarity">
    <text evidence="1">Belongs to the polypeptide deformylase family.</text>
</comment>
<keyword evidence="3" id="KW-1185">Reference proteome</keyword>
<dbReference type="Pfam" id="PF01327">
    <property type="entry name" value="Pep_deformylase"/>
    <property type="match status" value="1"/>
</dbReference>
<dbReference type="PANTHER" id="PTHR10458">
    <property type="entry name" value="PEPTIDE DEFORMYLASE"/>
    <property type="match status" value="1"/>
</dbReference>
<sequence length="136" mass="15411">MIQSINRNPMLLQQKAVSATRADVSVAQDLLDTLMAHRDHCVGMAANMISVNKRVIVCQLGMLPVAMINPEITAKHDAYQTSEGCLSLSGERETTRYQRIRVRYLDMQFQPHEQEFTDFAAQIIQHEVDHCEGILI</sequence>
<dbReference type="PIRSF" id="PIRSF004749">
    <property type="entry name" value="Pep_def"/>
    <property type="match status" value="1"/>
</dbReference>
<dbReference type="PRINTS" id="PR01576">
    <property type="entry name" value="PDEFORMYLASE"/>
</dbReference>
<gene>
    <name evidence="2" type="ORF">IV56_GL002368</name>
</gene>
<dbReference type="NCBIfam" id="NF006670">
    <property type="entry name" value="PRK09218.1"/>
    <property type="match status" value="1"/>
</dbReference>
<protein>
    <submittedName>
        <fullName evidence="2">Peptide deformylase</fullName>
    </submittedName>
</protein>
<dbReference type="RefSeq" id="WP_054776579.1">
    <property type="nucleotide sequence ID" value="NZ_BBBX01000002.1"/>
</dbReference>
<accession>A0A0R2MPN8</accession>
<dbReference type="Proteomes" id="UP000050969">
    <property type="component" value="Unassembled WGS sequence"/>
</dbReference>
<comment type="caution">
    <text evidence="2">The sequence shown here is derived from an EMBL/GenBank/DDBJ whole genome shotgun (WGS) entry which is preliminary data.</text>
</comment>
<dbReference type="InterPro" id="IPR036821">
    <property type="entry name" value="Peptide_deformylase_sf"/>
</dbReference>
<dbReference type="GO" id="GO:0042586">
    <property type="term" value="F:peptide deformylase activity"/>
    <property type="evidence" value="ECO:0007669"/>
    <property type="project" value="InterPro"/>
</dbReference>
<evidence type="ECO:0000313" key="2">
    <source>
        <dbReference type="EMBL" id="KRO15598.1"/>
    </source>
</evidence>
<organism evidence="2 3">
    <name type="scientific">Lacticaseibacillus saniviri JCM 17471 = DSM 24301</name>
    <dbReference type="NCBI Taxonomy" id="1293598"/>
    <lineage>
        <taxon>Bacteria</taxon>
        <taxon>Bacillati</taxon>
        <taxon>Bacillota</taxon>
        <taxon>Bacilli</taxon>
        <taxon>Lactobacillales</taxon>
        <taxon>Lactobacillaceae</taxon>
        <taxon>Lacticaseibacillus</taxon>
    </lineage>
</organism>
<dbReference type="AlphaFoldDB" id="A0A0R2MPN8"/>
<evidence type="ECO:0000256" key="1">
    <source>
        <dbReference type="ARBA" id="ARBA00010759"/>
    </source>
</evidence>
<dbReference type="OrthoDB" id="9784988at2"/>
<evidence type="ECO:0000313" key="3">
    <source>
        <dbReference type="Proteomes" id="UP000050969"/>
    </source>
</evidence>
<dbReference type="InterPro" id="IPR023635">
    <property type="entry name" value="Peptide_deformylase"/>
</dbReference>
<dbReference type="CDD" id="cd00487">
    <property type="entry name" value="Pep_deformylase"/>
    <property type="match status" value="1"/>
</dbReference>
<proteinExistence type="inferred from homology"/>
<dbReference type="SUPFAM" id="SSF56420">
    <property type="entry name" value="Peptide deformylase"/>
    <property type="match status" value="1"/>
</dbReference>
<dbReference type="Gene3D" id="3.90.45.10">
    <property type="entry name" value="Peptide deformylase"/>
    <property type="match status" value="1"/>
</dbReference>
<dbReference type="PATRIC" id="fig|1293598.4.peg.2470"/>
<name>A0A0R2MPN8_9LACO</name>
<dbReference type="PANTHER" id="PTHR10458:SF22">
    <property type="entry name" value="PEPTIDE DEFORMYLASE"/>
    <property type="match status" value="1"/>
</dbReference>